<evidence type="ECO:0000256" key="7">
    <source>
        <dbReference type="ARBA" id="ARBA00022918"/>
    </source>
</evidence>
<dbReference type="AlphaFoldDB" id="A0A2Z6QRU6"/>
<dbReference type="InterPro" id="IPR000477">
    <property type="entry name" value="RT_dom"/>
</dbReference>
<keyword evidence="4" id="KW-0540">Nuclease</keyword>
<dbReference type="PANTHER" id="PTHR37984:SF5">
    <property type="entry name" value="PROTEIN NYNRIN-LIKE"/>
    <property type="match status" value="1"/>
</dbReference>
<keyword evidence="1" id="KW-0645">Protease</keyword>
<dbReference type="PANTHER" id="PTHR37984">
    <property type="entry name" value="PROTEIN CBG26694"/>
    <property type="match status" value="1"/>
</dbReference>
<evidence type="ECO:0000259" key="12">
    <source>
        <dbReference type="Pfam" id="PF17919"/>
    </source>
</evidence>
<dbReference type="FunFam" id="3.10.20.370:FF:000001">
    <property type="entry name" value="Retrovirus-related Pol polyprotein from transposon 17.6-like protein"/>
    <property type="match status" value="1"/>
</dbReference>
<sequence length="882" mass="101560">MVIVTANRTRVRALGMIAALPIHLSYIIVQMPVHVLDSQDDVLILGNDWLRSSCKELIGILHSLCLPEDIHNSLLDRLNWRSYWKTALTDVHHKAQATNAVLTALQAATTNRATKIVEVPPFYGNDKKDPNEWIDIFIQAYTTNGWADARRVALAAGHLKEAAYDWELQGVKQKERESIENYSRHFKKLLNRATTGNVLADQHQVNYFINGLSPIYVSQVVLASPATLAAAIDQAKLVESGVKYTLLNAMPKEEIPISSTSQSIVASASVPTPVIQVENSLKNELDALTKQMQQLSINYANLNNQQPVNFIDYEEECYETDEYEEYDDEFETVIYAFKRKEPYQREVREVKRRAMPRSKSQKEEQTRFVPDVEMQDAEPLKVKKVRRKMLPAPIEQLTEFNITNYLKDLPCGLSVGQAAHEIPKTVNVPLIFTVTKTLINAESLGEEEDDDDEEYENEELVEAPLYYLDTWDSDSDDLEYNLWMEIHSPDYSKEEEKSDDKNEGNPAVFLAEVQEENNSSTVVRSNLRPLDHHQQTLFQSLMKEYEDICAKSQTKIGKTHVIRHRILTEDAAPVAQPPYRINPVKREFLKNEIVKIEAQGIIRKSSSPWASSVVIVKRKEKIKDYAYATWFTTLDLASGYWQVQMSEEDIEKTAFITPFGLYEFLVMPFGLAYAPGTFQRLMIYILQDFLGIFVAVHLNDIIIYTRGLWRRTWIICVNKSDQPYYKLFFFIGRDGIQVDPEKIEKVKNFPIPQNLRQLHAALRLFFYYQKFIKDFSKIARPMNELLKKGILFEWDQKKQNAFERLKECLMKAPILNYPDFNRSFIIYTDASGTGLGAVLSQLQEDSKEHVIAYASRSMNRAEMNYAITDQECLAIVWAVQHF</sequence>
<accession>A0A2Z6QRU6</accession>
<dbReference type="STRING" id="94130.A0A2Z6QRU6"/>
<keyword evidence="3" id="KW-0548">Nucleotidyltransferase</keyword>
<organism evidence="13 14">
    <name type="scientific">Rhizophagus clarus</name>
    <dbReference type="NCBI Taxonomy" id="94130"/>
    <lineage>
        <taxon>Eukaryota</taxon>
        <taxon>Fungi</taxon>
        <taxon>Fungi incertae sedis</taxon>
        <taxon>Mucoromycota</taxon>
        <taxon>Glomeromycotina</taxon>
        <taxon>Glomeromycetes</taxon>
        <taxon>Glomerales</taxon>
        <taxon>Glomeraceae</taxon>
        <taxon>Rhizophagus</taxon>
    </lineage>
</organism>
<proteinExistence type="predicted"/>
<dbReference type="GO" id="GO:0003964">
    <property type="term" value="F:RNA-directed DNA polymerase activity"/>
    <property type="evidence" value="ECO:0007669"/>
    <property type="project" value="UniProtKB-KW"/>
</dbReference>
<evidence type="ECO:0000256" key="5">
    <source>
        <dbReference type="ARBA" id="ARBA00022759"/>
    </source>
</evidence>
<keyword evidence="9" id="KW-0175">Coiled coil</keyword>
<dbReference type="GO" id="GO:0006508">
    <property type="term" value="P:proteolysis"/>
    <property type="evidence" value="ECO:0007669"/>
    <property type="project" value="UniProtKB-KW"/>
</dbReference>
<evidence type="ECO:0000256" key="9">
    <source>
        <dbReference type="SAM" id="Coils"/>
    </source>
</evidence>
<reference evidence="13 14" key="1">
    <citation type="submission" date="2017-11" db="EMBL/GenBank/DDBJ databases">
        <title>The genome of Rhizophagus clarus HR1 reveals common genetic basis of auxotrophy among arbuscular mycorrhizal fungi.</title>
        <authorList>
            <person name="Kobayashi Y."/>
        </authorList>
    </citation>
    <scope>NUCLEOTIDE SEQUENCE [LARGE SCALE GENOMIC DNA]</scope>
    <source>
        <strain evidence="13 14">HR1</strain>
    </source>
</reference>
<evidence type="ECO:0000256" key="6">
    <source>
        <dbReference type="ARBA" id="ARBA00022801"/>
    </source>
</evidence>
<name>A0A2Z6QRU6_9GLOM</name>
<evidence type="ECO:0000256" key="8">
    <source>
        <dbReference type="ARBA" id="ARBA00023268"/>
    </source>
</evidence>
<feature type="domain" description="Reverse transcriptase" evidence="11">
    <location>
        <begin position="610"/>
        <end position="746"/>
    </location>
</feature>
<keyword evidence="10" id="KW-1133">Transmembrane helix</keyword>
<comment type="caution">
    <text evidence="13">The sequence shown here is derived from an EMBL/GenBank/DDBJ whole genome shotgun (WGS) entry which is preliminary data.</text>
</comment>
<keyword evidence="2" id="KW-0808">Transferase</keyword>
<keyword evidence="10" id="KW-0472">Membrane</keyword>
<dbReference type="GO" id="GO:0004519">
    <property type="term" value="F:endonuclease activity"/>
    <property type="evidence" value="ECO:0007669"/>
    <property type="project" value="UniProtKB-KW"/>
</dbReference>
<feature type="transmembrane region" description="Helical" evidence="10">
    <location>
        <begin position="12"/>
        <end position="29"/>
    </location>
</feature>
<dbReference type="CDD" id="cd01647">
    <property type="entry name" value="RT_LTR"/>
    <property type="match status" value="1"/>
</dbReference>
<evidence type="ECO:0000256" key="1">
    <source>
        <dbReference type="ARBA" id="ARBA00022670"/>
    </source>
</evidence>
<feature type="coiled-coil region" evidence="9">
    <location>
        <begin position="278"/>
        <end position="305"/>
    </location>
</feature>
<keyword evidence="10" id="KW-0812">Transmembrane</keyword>
<dbReference type="Gene3D" id="3.10.10.10">
    <property type="entry name" value="HIV Type 1 Reverse Transcriptase, subunit A, domain 1"/>
    <property type="match status" value="1"/>
</dbReference>
<evidence type="ECO:0000313" key="14">
    <source>
        <dbReference type="Proteomes" id="UP000247702"/>
    </source>
</evidence>
<dbReference type="InterPro" id="IPR043502">
    <property type="entry name" value="DNA/RNA_pol_sf"/>
</dbReference>
<keyword evidence="6" id="KW-0378">Hydrolase</keyword>
<dbReference type="EMBL" id="BEXD01000480">
    <property type="protein sequence ID" value="GBB87794.1"/>
    <property type="molecule type" value="Genomic_DNA"/>
</dbReference>
<evidence type="ECO:0000259" key="11">
    <source>
        <dbReference type="Pfam" id="PF00078"/>
    </source>
</evidence>
<dbReference type="GO" id="GO:0008233">
    <property type="term" value="F:peptidase activity"/>
    <property type="evidence" value="ECO:0007669"/>
    <property type="project" value="UniProtKB-KW"/>
</dbReference>
<dbReference type="Gene3D" id="3.10.20.370">
    <property type="match status" value="1"/>
</dbReference>
<dbReference type="FunFam" id="3.10.10.10:FF:000007">
    <property type="entry name" value="Retrovirus-related Pol polyprotein from transposon 17.6-like Protein"/>
    <property type="match status" value="1"/>
</dbReference>
<keyword evidence="14" id="KW-1185">Reference proteome</keyword>
<evidence type="ECO:0000313" key="13">
    <source>
        <dbReference type="EMBL" id="GBB87794.1"/>
    </source>
</evidence>
<dbReference type="CDD" id="cd00303">
    <property type="entry name" value="retropepsin_like"/>
    <property type="match status" value="1"/>
</dbReference>
<feature type="domain" description="Reverse transcriptase/retrotransposon-derived protein RNase H-like" evidence="12">
    <location>
        <begin position="794"/>
        <end position="882"/>
    </location>
</feature>
<keyword evidence="5" id="KW-0255">Endonuclease</keyword>
<evidence type="ECO:0000256" key="10">
    <source>
        <dbReference type="SAM" id="Phobius"/>
    </source>
</evidence>
<dbReference type="InterPro" id="IPR041577">
    <property type="entry name" value="RT_RNaseH_2"/>
</dbReference>
<evidence type="ECO:0000256" key="3">
    <source>
        <dbReference type="ARBA" id="ARBA00022695"/>
    </source>
</evidence>
<dbReference type="SUPFAM" id="SSF56672">
    <property type="entry name" value="DNA/RNA polymerases"/>
    <property type="match status" value="1"/>
</dbReference>
<dbReference type="InterPro" id="IPR050951">
    <property type="entry name" value="Retrovirus_Pol_polyprotein"/>
</dbReference>
<dbReference type="CDD" id="cd09274">
    <property type="entry name" value="RNase_HI_RT_Ty3"/>
    <property type="match status" value="1"/>
</dbReference>
<evidence type="ECO:0008006" key="15">
    <source>
        <dbReference type="Google" id="ProtNLM"/>
    </source>
</evidence>
<dbReference type="FunFam" id="3.30.70.270:FF:000020">
    <property type="entry name" value="Transposon Tf2-6 polyprotein-like Protein"/>
    <property type="match status" value="1"/>
</dbReference>
<dbReference type="Pfam" id="PF00078">
    <property type="entry name" value="RVT_1"/>
    <property type="match status" value="1"/>
</dbReference>
<dbReference type="InterPro" id="IPR043128">
    <property type="entry name" value="Rev_trsase/Diguanyl_cyclase"/>
</dbReference>
<gene>
    <name evidence="13" type="ORF">RclHR1_01430003</name>
</gene>
<dbReference type="Pfam" id="PF17919">
    <property type="entry name" value="RT_RNaseH_2"/>
    <property type="match status" value="1"/>
</dbReference>
<evidence type="ECO:0000256" key="2">
    <source>
        <dbReference type="ARBA" id="ARBA00022679"/>
    </source>
</evidence>
<evidence type="ECO:0000256" key="4">
    <source>
        <dbReference type="ARBA" id="ARBA00022722"/>
    </source>
</evidence>
<keyword evidence="7" id="KW-0695">RNA-directed DNA polymerase</keyword>
<dbReference type="Gene3D" id="3.30.70.270">
    <property type="match status" value="1"/>
</dbReference>
<keyword evidence="8" id="KW-0511">Multifunctional enzyme</keyword>
<protein>
    <recommendedName>
        <fullName evidence="15">Reverse transcriptase/retrotransposon-derived protein RNase H-like domain-containing protein</fullName>
    </recommendedName>
</protein>
<dbReference type="Proteomes" id="UP000247702">
    <property type="component" value="Unassembled WGS sequence"/>
</dbReference>